<gene>
    <name evidence="2" type="ORF">LWC34_11425</name>
</gene>
<dbReference type="Gene3D" id="1.10.10.10">
    <property type="entry name" value="Winged helix-like DNA-binding domain superfamily/Winged helix DNA-binding domain"/>
    <property type="match status" value="1"/>
</dbReference>
<sequence>MSDGRGVIEAAFELLDEIKALEPARLMDLAEATGIPRPTVHRLLQQLVAVGAVRRDGTRYRIGASLLDFGGGWQVERRLRTVAWRPLAELASRTGVGVALSVQIGGPPVVLDFMDAREPLGFSVKPGSPVWPDTAQDRAHRTGLLTVDAGTLSSGITCVSVPILLPGNGMAVITSHAHGARPAPFQTQATRAVAATVAGIVH</sequence>
<dbReference type="InterPro" id="IPR036388">
    <property type="entry name" value="WH-like_DNA-bd_sf"/>
</dbReference>
<dbReference type="SUPFAM" id="SSF46785">
    <property type="entry name" value="Winged helix' DNA-binding domain"/>
    <property type="match status" value="1"/>
</dbReference>
<dbReference type="PROSITE" id="PS51077">
    <property type="entry name" value="HTH_ICLR"/>
    <property type="match status" value="1"/>
</dbReference>
<protein>
    <submittedName>
        <fullName evidence="2">Helix-turn-helix domain-containing protein</fullName>
    </submittedName>
</protein>
<dbReference type="EMBL" id="JAJVCN010000001">
    <property type="protein sequence ID" value="MCE7003434.1"/>
    <property type="molecule type" value="Genomic_DNA"/>
</dbReference>
<dbReference type="InterPro" id="IPR005471">
    <property type="entry name" value="Tscrpt_reg_IclR_N"/>
</dbReference>
<dbReference type="PANTHER" id="PTHR30136:SF24">
    <property type="entry name" value="HTH-TYPE TRANSCRIPTIONAL REPRESSOR ALLR"/>
    <property type="match status" value="1"/>
</dbReference>
<dbReference type="RefSeq" id="WP_233725015.1">
    <property type="nucleotide sequence ID" value="NZ_JAJVCN010000001.1"/>
</dbReference>
<proteinExistence type="predicted"/>
<dbReference type="Proteomes" id="UP001521150">
    <property type="component" value="Unassembled WGS sequence"/>
</dbReference>
<dbReference type="PANTHER" id="PTHR30136">
    <property type="entry name" value="HELIX-TURN-HELIX TRANSCRIPTIONAL REGULATOR, ICLR FAMILY"/>
    <property type="match status" value="1"/>
</dbReference>
<evidence type="ECO:0000259" key="1">
    <source>
        <dbReference type="PROSITE" id="PS51077"/>
    </source>
</evidence>
<reference evidence="2 3" key="1">
    <citation type="submission" date="2021-12" db="EMBL/GenBank/DDBJ databases">
        <title>Genome sequence of Kibdelosporangium philippinense ATCC 49844.</title>
        <authorList>
            <person name="Fedorov E.A."/>
            <person name="Omeragic M."/>
            <person name="Shalygina K.F."/>
            <person name="Maclea K.S."/>
        </authorList>
    </citation>
    <scope>NUCLEOTIDE SEQUENCE [LARGE SCALE GENOMIC DNA]</scope>
    <source>
        <strain evidence="2 3">ATCC 49844</strain>
    </source>
</reference>
<evidence type="ECO:0000313" key="3">
    <source>
        <dbReference type="Proteomes" id="UP001521150"/>
    </source>
</evidence>
<keyword evidence="3" id="KW-1185">Reference proteome</keyword>
<dbReference type="SMART" id="SM00346">
    <property type="entry name" value="HTH_ICLR"/>
    <property type="match status" value="1"/>
</dbReference>
<accession>A0ABS8Z6C1</accession>
<name>A0ABS8Z6C1_9PSEU</name>
<feature type="domain" description="HTH iclR-type" evidence="1">
    <location>
        <begin position="5"/>
        <end position="64"/>
    </location>
</feature>
<dbReference type="SUPFAM" id="SSF55781">
    <property type="entry name" value="GAF domain-like"/>
    <property type="match status" value="1"/>
</dbReference>
<dbReference type="InterPro" id="IPR036390">
    <property type="entry name" value="WH_DNA-bd_sf"/>
</dbReference>
<dbReference type="Pfam" id="PF09339">
    <property type="entry name" value="HTH_IclR"/>
    <property type="match status" value="1"/>
</dbReference>
<evidence type="ECO:0000313" key="2">
    <source>
        <dbReference type="EMBL" id="MCE7003434.1"/>
    </source>
</evidence>
<comment type="caution">
    <text evidence="2">The sequence shown here is derived from an EMBL/GenBank/DDBJ whole genome shotgun (WGS) entry which is preliminary data.</text>
</comment>
<organism evidence="2 3">
    <name type="scientific">Kibdelosporangium philippinense</name>
    <dbReference type="NCBI Taxonomy" id="211113"/>
    <lineage>
        <taxon>Bacteria</taxon>
        <taxon>Bacillati</taxon>
        <taxon>Actinomycetota</taxon>
        <taxon>Actinomycetes</taxon>
        <taxon>Pseudonocardiales</taxon>
        <taxon>Pseudonocardiaceae</taxon>
        <taxon>Kibdelosporangium</taxon>
    </lineage>
</organism>
<dbReference type="InterPro" id="IPR050707">
    <property type="entry name" value="HTH_MetabolicPath_Reg"/>
</dbReference>